<accession>A0AAN7R9S3</accession>
<organism evidence="1 2">
    <name type="scientific">Trapa natans</name>
    <name type="common">Water chestnut</name>
    <dbReference type="NCBI Taxonomy" id="22666"/>
    <lineage>
        <taxon>Eukaryota</taxon>
        <taxon>Viridiplantae</taxon>
        <taxon>Streptophyta</taxon>
        <taxon>Embryophyta</taxon>
        <taxon>Tracheophyta</taxon>
        <taxon>Spermatophyta</taxon>
        <taxon>Magnoliopsida</taxon>
        <taxon>eudicotyledons</taxon>
        <taxon>Gunneridae</taxon>
        <taxon>Pentapetalae</taxon>
        <taxon>rosids</taxon>
        <taxon>malvids</taxon>
        <taxon>Myrtales</taxon>
        <taxon>Lythraceae</taxon>
        <taxon>Trapa</taxon>
    </lineage>
</organism>
<protein>
    <submittedName>
        <fullName evidence="1">Uncharacterized protein</fullName>
    </submittedName>
</protein>
<evidence type="ECO:0000313" key="2">
    <source>
        <dbReference type="Proteomes" id="UP001346149"/>
    </source>
</evidence>
<gene>
    <name evidence="1" type="ORF">SAY86_031501</name>
</gene>
<dbReference type="EMBL" id="JAXQNO010000009">
    <property type="protein sequence ID" value="KAK4791088.1"/>
    <property type="molecule type" value="Genomic_DNA"/>
</dbReference>
<keyword evidence="2" id="KW-1185">Reference proteome</keyword>
<reference evidence="1 2" key="1">
    <citation type="journal article" date="2023" name="Hortic Res">
        <title>Pangenome of water caltrop reveals structural variations and asymmetric subgenome divergence after allopolyploidization.</title>
        <authorList>
            <person name="Zhang X."/>
            <person name="Chen Y."/>
            <person name="Wang L."/>
            <person name="Yuan Y."/>
            <person name="Fang M."/>
            <person name="Shi L."/>
            <person name="Lu R."/>
            <person name="Comes H.P."/>
            <person name="Ma Y."/>
            <person name="Chen Y."/>
            <person name="Huang G."/>
            <person name="Zhou Y."/>
            <person name="Zheng Z."/>
            <person name="Qiu Y."/>
        </authorList>
    </citation>
    <scope>NUCLEOTIDE SEQUENCE [LARGE SCALE GENOMIC DNA]</scope>
    <source>
        <strain evidence="1">F231</strain>
    </source>
</reference>
<comment type="caution">
    <text evidence="1">The sequence shown here is derived from an EMBL/GenBank/DDBJ whole genome shotgun (WGS) entry which is preliminary data.</text>
</comment>
<dbReference type="Proteomes" id="UP001346149">
    <property type="component" value="Unassembled WGS sequence"/>
</dbReference>
<proteinExistence type="predicted"/>
<evidence type="ECO:0000313" key="1">
    <source>
        <dbReference type="EMBL" id="KAK4791088.1"/>
    </source>
</evidence>
<sequence length="150" mass="17367">MADQTKHTRNISFSNFPNPRNAVRLCVGTWEISELQSSALLHLLQASVLTFQFCLEGCTGTLCLQQKAEIPRPSLYQVLPRSLIPVLFFKIIVLRFWQTLRFQVGFVQLLEPLQPLRYCMPCLNSLPKIIGSQLYDLSFFYCMQKFRYGP</sequence>
<dbReference type="AlphaFoldDB" id="A0AAN7R9S3"/>
<name>A0AAN7R9S3_TRANT</name>